<dbReference type="EMBL" id="JASCIS010000004">
    <property type="protein sequence ID" value="MDI3417955.1"/>
    <property type="molecule type" value="Genomic_DNA"/>
</dbReference>
<protein>
    <recommendedName>
        <fullName evidence="3">DUF1795 domain-containing protein</fullName>
    </recommendedName>
</protein>
<gene>
    <name evidence="1" type="ORF">QIT00_05160</name>
</gene>
<reference evidence="1 2" key="1">
    <citation type="submission" date="2023-05" db="EMBL/GenBank/DDBJ databases">
        <title>Draft genome sequence of Streptomyces sp. B-S-A12 isolated from a cave soil in Thailand.</title>
        <authorList>
            <person name="Chamroensaksri N."/>
            <person name="Muangham S."/>
        </authorList>
    </citation>
    <scope>NUCLEOTIDE SEQUENCE [LARGE SCALE GENOMIC DNA]</scope>
    <source>
        <strain evidence="1 2">B-S-A12</strain>
    </source>
</reference>
<proteinExistence type="predicted"/>
<accession>A0ABT6SRU1</accession>
<keyword evidence="2" id="KW-1185">Reference proteome</keyword>
<organism evidence="1 2">
    <name type="scientific">Streptomyces luteolus</name>
    <dbReference type="NCBI Taxonomy" id="3043615"/>
    <lineage>
        <taxon>Bacteria</taxon>
        <taxon>Bacillati</taxon>
        <taxon>Actinomycetota</taxon>
        <taxon>Actinomycetes</taxon>
        <taxon>Kitasatosporales</taxon>
        <taxon>Streptomycetaceae</taxon>
        <taxon>Streptomyces</taxon>
    </lineage>
</organism>
<evidence type="ECO:0000313" key="1">
    <source>
        <dbReference type="EMBL" id="MDI3417955.1"/>
    </source>
</evidence>
<dbReference type="Gene3D" id="3.40.1000.10">
    <property type="entry name" value="Mog1/PsbP, alpha/beta/alpha sandwich"/>
    <property type="match status" value="1"/>
</dbReference>
<name>A0ABT6SRU1_9ACTN</name>
<dbReference type="RefSeq" id="WP_282533877.1">
    <property type="nucleotide sequence ID" value="NZ_JASCIS010000004.1"/>
</dbReference>
<sequence>MSTELPVPIEFRLPEGWWAASPDQVGASDVAFVALYSEPDDGFTANITIDGEYRSDAMALHEIADESVQRMRELAEEVTVNGRSEVDSADAPGLTQTLTFTTVAGGTRRPLVQAQVYLSMLDADDPGKRAVVRLALTAAAAQYENVLGDFQEFVRTVRPET</sequence>
<evidence type="ECO:0000313" key="2">
    <source>
        <dbReference type="Proteomes" id="UP001237105"/>
    </source>
</evidence>
<evidence type="ECO:0008006" key="3">
    <source>
        <dbReference type="Google" id="ProtNLM"/>
    </source>
</evidence>
<dbReference type="Proteomes" id="UP001237105">
    <property type="component" value="Unassembled WGS sequence"/>
</dbReference>
<comment type="caution">
    <text evidence="1">The sequence shown here is derived from an EMBL/GenBank/DDBJ whole genome shotgun (WGS) entry which is preliminary data.</text>
</comment>